<comment type="caution">
    <text evidence="7">The sequence shown here is derived from an EMBL/GenBank/DDBJ whole genome shotgun (WGS) entry which is preliminary data.</text>
</comment>
<organism evidence="7 8">
    <name type="scientific">Segatella copri</name>
    <dbReference type="NCBI Taxonomy" id="165179"/>
    <lineage>
        <taxon>Bacteria</taxon>
        <taxon>Pseudomonadati</taxon>
        <taxon>Bacteroidota</taxon>
        <taxon>Bacteroidia</taxon>
        <taxon>Bacteroidales</taxon>
        <taxon>Prevotellaceae</taxon>
        <taxon>Segatella</taxon>
    </lineage>
</organism>
<dbReference type="InterPro" id="IPR005538">
    <property type="entry name" value="LrgA/CidA"/>
</dbReference>
<dbReference type="Proteomes" id="UP000286211">
    <property type="component" value="Unassembled WGS sequence"/>
</dbReference>
<keyword evidence="5 6" id="KW-0472">Membrane</keyword>
<evidence type="ECO:0000256" key="1">
    <source>
        <dbReference type="ARBA" id="ARBA00004651"/>
    </source>
</evidence>
<dbReference type="EMBL" id="QRNB01000012">
    <property type="protein sequence ID" value="RHK11803.1"/>
    <property type="molecule type" value="Genomic_DNA"/>
</dbReference>
<dbReference type="GO" id="GO:0005886">
    <property type="term" value="C:plasma membrane"/>
    <property type="evidence" value="ECO:0007669"/>
    <property type="project" value="UniProtKB-SubCell"/>
</dbReference>
<evidence type="ECO:0000256" key="5">
    <source>
        <dbReference type="ARBA" id="ARBA00023136"/>
    </source>
</evidence>
<feature type="transmembrane region" description="Helical" evidence="6">
    <location>
        <begin position="61"/>
        <end position="81"/>
    </location>
</feature>
<dbReference type="Pfam" id="PF03788">
    <property type="entry name" value="LrgA"/>
    <property type="match status" value="1"/>
</dbReference>
<feature type="transmembrane region" description="Helical" evidence="6">
    <location>
        <begin position="7"/>
        <end position="26"/>
    </location>
</feature>
<evidence type="ECO:0000313" key="7">
    <source>
        <dbReference type="EMBL" id="RHK11803.1"/>
    </source>
</evidence>
<sequence>MQHEVLIQFLIIIAFSFAGELLHFLLPLPIPASIYGIILLFLALETKLIKVKHIRETSSFLIAIMPVMFIPAAVGLIDSYQDIGNAWFQYIVVTVVSTFVVMGASGWITQMVIRKGKEAKK</sequence>
<feature type="transmembrane region" description="Helical" evidence="6">
    <location>
        <begin position="87"/>
        <end position="113"/>
    </location>
</feature>
<evidence type="ECO:0000256" key="3">
    <source>
        <dbReference type="ARBA" id="ARBA00022692"/>
    </source>
</evidence>
<comment type="subcellular location">
    <subcellularLocation>
        <location evidence="1">Cell membrane</location>
        <topology evidence="1">Multi-pass membrane protein</topology>
    </subcellularLocation>
</comment>
<reference evidence="7 8" key="1">
    <citation type="submission" date="2018-08" db="EMBL/GenBank/DDBJ databases">
        <title>A genome reference for cultivated species of the human gut microbiota.</title>
        <authorList>
            <person name="Zou Y."/>
            <person name="Xue W."/>
            <person name="Luo G."/>
        </authorList>
    </citation>
    <scope>NUCLEOTIDE SEQUENCE [LARGE SCALE GENOMIC DNA]</scope>
    <source>
        <strain evidence="7 8">AF46-2NS</strain>
    </source>
</reference>
<dbReference type="AlphaFoldDB" id="A0A3R6HV01"/>
<accession>A0A3R6HV01</accession>
<keyword evidence="3 6" id="KW-0812">Transmembrane</keyword>
<gene>
    <name evidence="7" type="ORF">DW079_03605</name>
</gene>
<evidence type="ECO:0000256" key="6">
    <source>
        <dbReference type="SAM" id="Phobius"/>
    </source>
</evidence>
<proteinExistence type="predicted"/>
<protein>
    <submittedName>
        <fullName evidence="7">CidA/LrgA family protein</fullName>
    </submittedName>
</protein>
<evidence type="ECO:0000256" key="2">
    <source>
        <dbReference type="ARBA" id="ARBA00022475"/>
    </source>
</evidence>
<name>A0A3R6HV01_9BACT</name>
<evidence type="ECO:0000313" key="8">
    <source>
        <dbReference type="Proteomes" id="UP000286211"/>
    </source>
</evidence>
<dbReference type="PANTHER" id="PTHR33931:SF5">
    <property type="entry name" value="UPF0299 MEMBRANE PROTEIN YOHJ"/>
    <property type="match status" value="1"/>
</dbReference>
<dbReference type="PANTHER" id="PTHR33931">
    <property type="entry name" value="HOLIN-LIKE PROTEIN CIDA-RELATED"/>
    <property type="match status" value="1"/>
</dbReference>
<evidence type="ECO:0000256" key="4">
    <source>
        <dbReference type="ARBA" id="ARBA00022989"/>
    </source>
</evidence>
<keyword evidence="2" id="KW-1003">Cell membrane</keyword>
<feature type="transmembrane region" description="Helical" evidence="6">
    <location>
        <begin position="32"/>
        <end position="49"/>
    </location>
</feature>
<keyword evidence="4 6" id="KW-1133">Transmembrane helix</keyword>